<feature type="binding site" evidence="11">
    <location>
        <position position="110"/>
    </location>
    <ligand>
        <name>Zn(2+)</name>
        <dbReference type="ChEBI" id="CHEBI:29105"/>
        <label>1</label>
        <note>catalytic</note>
    </ligand>
</feature>
<dbReference type="STRING" id="428412.AOE58_00830"/>
<dbReference type="NCBIfam" id="NF006628">
    <property type="entry name" value="PRK09197.1"/>
    <property type="match status" value="1"/>
</dbReference>
<evidence type="ECO:0000256" key="1">
    <source>
        <dbReference type="ARBA" id="ARBA00000441"/>
    </source>
</evidence>
<comment type="pathway">
    <text evidence="2 12">Carbohydrate degradation; glycolysis; D-glyceraldehyde 3-phosphate and glycerone phosphate from D-glucose: step 4/4.</text>
</comment>
<evidence type="ECO:0000256" key="4">
    <source>
        <dbReference type="ARBA" id="ARBA00013068"/>
    </source>
</evidence>
<keyword evidence="6 11" id="KW-0862">Zinc</keyword>
<evidence type="ECO:0000256" key="11">
    <source>
        <dbReference type="PIRSR" id="PIRSR001359-3"/>
    </source>
</evidence>
<dbReference type="PROSITE" id="PS00602">
    <property type="entry name" value="ALDOLASE_CLASS_II_1"/>
    <property type="match status" value="1"/>
</dbReference>
<evidence type="ECO:0000256" key="9">
    <source>
        <dbReference type="PIRSR" id="PIRSR001359-1"/>
    </source>
</evidence>
<dbReference type="Proteomes" id="UP000243729">
    <property type="component" value="Chromosome"/>
</dbReference>
<dbReference type="NCBIfam" id="TIGR00167">
    <property type="entry name" value="cbbA"/>
    <property type="match status" value="1"/>
</dbReference>
<dbReference type="NCBIfam" id="TIGR01520">
    <property type="entry name" value="FruBisAldo_II_A"/>
    <property type="match status" value="1"/>
</dbReference>
<comment type="cofactor">
    <cofactor evidence="11 12">
        <name>Zn(2+)</name>
        <dbReference type="ChEBI" id="CHEBI:29105"/>
    </cofactor>
    <text evidence="11 12">Binds 2 Zn(2+) ions per subunit. One is catalytic and the other provides a structural contribution.</text>
</comment>
<dbReference type="PANTHER" id="PTHR30559:SF0">
    <property type="entry name" value="FRUCTOSE-BISPHOSPHATE ALDOLASE"/>
    <property type="match status" value="1"/>
</dbReference>
<comment type="function">
    <text evidence="12">Catalyzes the aldol condensation of dihydroxyacetone phosphate (DHAP or glycerone-phosphate) with glyceraldehyde 3-phosphate (G3P) to form fructose 1,6-bisphosphate (FBP) in gluconeogenesis and the reverse reaction in glycolysis.</text>
</comment>
<dbReference type="PIRSF" id="PIRSF001359">
    <property type="entry name" value="F_bP_aldolase_II"/>
    <property type="match status" value="1"/>
</dbReference>
<evidence type="ECO:0000256" key="3">
    <source>
        <dbReference type="ARBA" id="ARBA00005812"/>
    </source>
</evidence>
<evidence type="ECO:0000256" key="10">
    <source>
        <dbReference type="PIRSR" id="PIRSR001359-2"/>
    </source>
</evidence>
<evidence type="ECO:0000256" key="7">
    <source>
        <dbReference type="ARBA" id="ARBA00023152"/>
    </source>
</evidence>
<protein>
    <recommendedName>
        <fullName evidence="4 12">Fructose-bisphosphate aldolase</fullName>
        <shortName evidence="12">FBP aldolase</shortName>
        <ecNumber evidence="4 12">4.1.2.13</ecNumber>
    </recommendedName>
</protein>
<dbReference type="EMBL" id="CP012846">
    <property type="protein sequence ID" value="ARC54608.1"/>
    <property type="molecule type" value="Genomic_DNA"/>
</dbReference>
<reference evidence="13 14" key="1">
    <citation type="submission" date="2015-10" db="EMBL/GenBank/DDBJ databases">
        <title>Survey of human and primate louse endosymbionts.</title>
        <authorList>
            <person name="Boyd B.M."/>
        </authorList>
    </citation>
    <scope>NUCLEOTIDE SEQUENCE [LARGE SCALE GENOMIC DNA]</scope>
    <source>
        <strain evidence="13 14">HPNA</strain>
    </source>
</reference>
<evidence type="ECO:0000313" key="14">
    <source>
        <dbReference type="Proteomes" id="UP000243729"/>
    </source>
</evidence>
<dbReference type="SUPFAM" id="SSF51569">
    <property type="entry name" value="Aldolase"/>
    <property type="match status" value="1"/>
</dbReference>
<feature type="binding site" evidence="10">
    <location>
        <begin position="266"/>
        <end position="268"/>
    </location>
    <ligand>
        <name>dihydroxyacetone phosphate</name>
        <dbReference type="ChEBI" id="CHEBI:57642"/>
    </ligand>
</feature>
<keyword evidence="5 11" id="KW-0479">Metal-binding</keyword>
<comment type="catalytic activity">
    <reaction evidence="1 12">
        <text>beta-D-fructose 1,6-bisphosphate = D-glyceraldehyde 3-phosphate + dihydroxyacetone phosphate</text>
        <dbReference type="Rhea" id="RHEA:14729"/>
        <dbReference type="ChEBI" id="CHEBI:32966"/>
        <dbReference type="ChEBI" id="CHEBI:57642"/>
        <dbReference type="ChEBI" id="CHEBI:59776"/>
        <dbReference type="EC" id="4.1.2.13"/>
    </reaction>
</comment>
<name>A0A1V0HP72_9ENTR</name>
<dbReference type="PANTHER" id="PTHR30559">
    <property type="entry name" value="FRUCTOSE-BISPHOSPHATE ALDOLASE CLASS 2"/>
    <property type="match status" value="1"/>
</dbReference>
<gene>
    <name evidence="13" type="ORF">AOE58_00830</name>
</gene>
<keyword evidence="8 12" id="KW-0456">Lyase</keyword>
<feature type="binding site" evidence="10">
    <location>
        <begin position="287"/>
        <end position="290"/>
    </location>
    <ligand>
        <name>dihydroxyacetone phosphate</name>
        <dbReference type="ChEBI" id="CHEBI:57642"/>
    </ligand>
</feature>
<evidence type="ECO:0000256" key="8">
    <source>
        <dbReference type="ARBA" id="ARBA00023239"/>
    </source>
</evidence>
<proteinExistence type="inferred from homology"/>
<keyword evidence="7 12" id="KW-0324">Glycolysis</keyword>
<dbReference type="InterPro" id="IPR006411">
    <property type="entry name" value="Fruct_bisP_bact"/>
</dbReference>
<dbReference type="EC" id="4.1.2.13" evidence="4 12"/>
<sequence length="359" mass="40839">MSKCLDFIKPGVISGNNLIKLFSYAREKNFAIPAINCINTDLINIVLESAYLNSSPVIIQFSSSGSSFFIGKEKCPFNSKNSVIGSVLGAYYVHKISKYYGVPVILHTDHCCRKLLPWIDGLILESKKFFKKNGKPLFSSHMIDLSKEDIKYNVKTCSLYLKEISKINAVLEIELGCTGGEEDIIDNSKISNSFLYTNPEDVCFAYENLIKISKNFTIAASFGNIHGVHGGNKIELKPEILMKSQKHIKNKFDLKFKNNVNFVFHGGSGCKKSKIQESIDYGVVKVNFDTDIQWANWKGILDFYKKNKIFLKTQFGNSKSRIKSNKKYYDPRSWIRNGKNYIARKLDSIFEMLNCKNKL</sequence>
<dbReference type="GO" id="GO:0004332">
    <property type="term" value="F:fructose-bisphosphate aldolase activity"/>
    <property type="evidence" value="ECO:0007669"/>
    <property type="project" value="UniProtKB-EC"/>
</dbReference>
<feature type="binding site" evidence="11">
    <location>
        <position position="265"/>
    </location>
    <ligand>
        <name>Zn(2+)</name>
        <dbReference type="ChEBI" id="CHEBI:29105"/>
        <label>1</label>
        <note>catalytic</note>
    </ligand>
</feature>
<dbReference type="UniPathway" id="UPA00109">
    <property type="reaction ID" value="UER00183"/>
</dbReference>
<dbReference type="InterPro" id="IPR013785">
    <property type="entry name" value="Aldolase_TIM"/>
</dbReference>
<feature type="binding site" evidence="11">
    <location>
        <position position="174"/>
    </location>
    <ligand>
        <name>Zn(2+)</name>
        <dbReference type="ChEBI" id="CHEBI:29105"/>
        <label>2</label>
    </ligand>
</feature>
<dbReference type="GO" id="GO:0008270">
    <property type="term" value="F:zinc ion binding"/>
    <property type="evidence" value="ECO:0007669"/>
    <property type="project" value="UniProtKB-UniRule"/>
</dbReference>
<dbReference type="GO" id="GO:0006094">
    <property type="term" value="P:gluconeogenesis"/>
    <property type="evidence" value="ECO:0007669"/>
    <property type="project" value="TreeGrafter"/>
</dbReference>
<comment type="similarity">
    <text evidence="3 12">Belongs to the class II fructose-bisphosphate aldolase family.</text>
</comment>
<dbReference type="Pfam" id="PF01116">
    <property type="entry name" value="F_bP_aldolase"/>
    <property type="match status" value="1"/>
</dbReference>
<feature type="binding site" evidence="10">
    <location>
        <position position="227"/>
    </location>
    <ligand>
        <name>dihydroxyacetone phosphate</name>
        <dbReference type="ChEBI" id="CHEBI:57642"/>
    </ligand>
</feature>
<evidence type="ECO:0000256" key="12">
    <source>
        <dbReference type="RuleBase" id="RU366023"/>
    </source>
</evidence>
<dbReference type="GO" id="GO:0005829">
    <property type="term" value="C:cytosol"/>
    <property type="evidence" value="ECO:0007669"/>
    <property type="project" value="TreeGrafter"/>
</dbReference>
<dbReference type="PROSITE" id="PS00806">
    <property type="entry name" value="ALDOLASE_CLASS_II_2"/>
    <property type="match status" value="1"/>
</dbReference>
<organism evidence="13 14">
    <name type="scientific">Candidatus Riesia pthiripubis</name>
    <dbReference type="NCBI Taxonomy" id="428412"/>
    <lineage>
        <taxon>Bacteria</taxon>
        <taxon>Pseudomonadati</taxon>
        <taxon>Pseudomonadota</taxon>
        <taxon>Gammaproteobacteria</taxon>
        <taxon>Enterobacterales</taxon>
        <taxon>Enterobacteriaceae</taxon>
        <taxon>Candidatus Riesia</taxon>
    </lineage>
</organism>
<dbReference type="InterPro" id="IPR000771">
    <property type="entry name" value="FBA_II"/>
</dbReference>
<evidence type="ECO:0000256" key="5">
    <source>
        <dbReference type="ARBA" id="ARBA00022723"/>
    </source>
</evidence>
<dbReference type="Gene3D" id="3.20.20.70">
    <property type="entry name" value="Aldolase class I"/>
    <property type="match status" value="1"/>
</dbReference>
<evidence type="ECO:0000256" key="6">
    <source>
        <dbReference type="ARBA" id="ARBA00022833"/>
    </source>
</evidence>
<evidence type="ECO:0000313" key="13">
    <source>
        <dbReference type="EMBL" id="ARC54608.1"/>
    </source>
</evidence>
<accession>A0A1V0HP72</accession>
<dbReference type="GO" id="GO:0006096">
    <property type="term" value="P:glycolytic process"/>
    <property type="evidence" value="ECO:0007669"/>
    <property type="project" value="UniProtKB-UniPathway"/>
</dbReference>
<dbReference type="AlphaFoldDB" id="A0A1V0HP72"/>
<evidence type="ECO:0000256" key="2">
    <source>
        <dbReference type="ARBA" id="ARBA00004714"/>
    </source>
</evidence>
<feature type="binding site" evidence="11">
    <location>
        <position position="226"/>
    </location>
    <ligand>
        <name>Zn(2+)</name>
        <dbReference type="ChEBI" id="CHEBI:29105"/>
        <label>1</label>
        <note>catalytic</note>
    </ligand>
</feature>
<feature type="binding site" evidence="11">
    <location>
        <position position="144"/>
    </location>
    <ligand>
        <name>Zn(2+)</name>
        <dbReference type="ChEBI" id="CHEBI:29105"/>
        <label>2</label>
    </ligand>
</feature>
<feature type="active site" description="Proton donor" evidence="9">
    <location>
        <position position="109"/>
    </location>
</feature>
<keyword evidence="14" id="KW-1185">Reference proteome</keyword>